<dbReference type="EMBL" id="FLUQ01000003">
    <property type="protein sequence ID" value="SBW07611.1"/>
    <property type="molecule type" value="Genomic_DNA"/>
</dbReference>
<dbReference type="SMART" id="SM00470">
    <property type="entry name" value="ParB"/>
    <property type="match status" value="1"/>
</dbReference>
<gene>
    <name evidence="2" type="ORF">KL86DPRO_30087</name>
</gene>
<feature type="domain" description="ParB-like N-terminal" evidence="1">
    <location>
        <begin position="14"/>
        <end position="107"/>
    </location>
</feature>
<dbReference type="SUPFAM" id="SSF110849">
    <property type="entry name" value="ParB/Sulfiredoxin"/>
    <property type="match status" value="1"/>
</dbReference>
<dbReference type="Pfam" id="PF07506">
    <property type="entry name" value="RepB"/>
    <property type="match status" value="1"/>
</dbReference>
<dbReference type="Pfam" id="PF02195">
    <property type="entry name" value="ParB_N"/>
    <property type="match status" value="1"/>
</dbReference>
<accession>A0A212K7C5</accession>
<dbReference type="InterPro" id="IPR003115">
    <property type="entry name" value="ParB_N"/>
</dbReference>
<name>A0A212K7C5_9DELT</name>
<evidence type="ECO:0000313" key="2">
    <source>
        <dbReference type="EMBL" id="SBW07611.1"/>
    </source>
</evidence>
<proteinExistence type="predicted"/>
<sequence>MSPGIKHGFERKLVTLAIADLRLTKTLSVHIKQGQKYLQILSSIREAGLIEPPVVVLSGKGREYLLLDGHLRIMALTELGKTEVNCLVSVDDEGYTYNKFINRLSAVQEHKMIVKALNDGVSEEKLAASLNLNIKSIRNKKTMLDGVCQEAADLLKDKIMSENVFRVLKKMKPLRQIKVAMIMNDQKRYSDAYAKILLEGTSPDQLVHEPKKKKLSPAALEKRMRLEEESIALSEDIRALNDSYGTDMIHLNIVQSYLKRLMGNEKIAGYLQKHHPETHEKFSEIAEMDFFKMKAVS</sequence>
<dbReference type="Gene3D" id="3.90.1530.10">
    <property type="entry name" value="Conserved hypothetical protein from pyrococcus furiosus pfu- 392566-001, ParB domain"/>
    <property type="match status" value="1"/>
</dbReference>
<evidence type="ECO:0000259" key="1">
    <source>
        <dbReference type="SMART" id="SM00470"/>
    </source>
</evidence>
<dbReference type="AlphaFoldDB" id="A0A212K7C5"/>
<dbReference type="SUPFAM" id="SSF109709">
    <property type="entry name" value="KorB DNA-binding domain-like"/>
    <property type="match status" value="1"/>
</dbReference>
<reference evidence="2" key="1">
    <citation type="submission" date="2016-04" db="EMBL/GenBank/DDBJ databases">
        <authorList>
            <person name="Evans L.H."/>
            <person name="Alamgir A."/>
            <person name="Owens N."/>
            <person name="Weber N.D."/>
            <person name="Virtaneva K."/>
            <person name="Barbian K."/>
            <person name="Babar A."/>
            <person name="Rosenke K."/>
        </authorList>
    </citation>
    <scope>NUCLEOTIDE SEQUENCE</scope>
    <source>
        <strain evidence="2">86</strain>
    </source>
</reference>
<dbReference type="InterPro" id="IPR011111">
    <property type="entry name" value="Plasmid_RepB"/>
</dbReference>
<dbReference type="InterPro" id="IPR036086">
    <property type="entry name" value="ParB/Sulfiredoxin_sf"/>
</dbReference>
<protein>
    <submittedName>
        <fullName evidence="2">RepB plasmid partition</fullName>
    </submittedName>
</protein>
<dbReference type="CDD" id="cd16387">
    <property type="entry name" value="ParB_N_Srx"/>
    <property type="match status" value="1"/>
</dbReference>
<organism evidence="2">
    <name type="scientific">uncultured delta proteobacterium</name>
    <dbReference type="NCBI Taxonomy" id="34034"/>
    <lineage>
        <taxon>Bacteria</taxon>
        <taxon>Deltaproteobacteria</taxon>
        <taxon>environmental samples</taxon>
    </lineage>
</organism>